<dbReference type="Proteomes" id="UP000264820">
    <property type="component" value="Unplaced"/>
</dbReference>
<dbReference type="InterPro" id="IPR036179">
    <property type="entry name" value="Ig-like_dom_sf"/>
</dbReference>
<dbReference type="InterPro" id="IPR003599">
    <property type="entry name" value="Ig_sub"/>
</dbReference>
<evidence type="ECO:0000259" key="2">
    <source>
        <dbReference type="PROSITE" id="PS50835"/>
    </source>
</evidence>
<dbReference type="SMART" id="SM00409">
    <property type="entry name" value="IG"/>
    <property type="match status" value="4"/>
</dbReference>
<reference evidence="3" key="2">
    <citation type="submission" date="2025-09" db="UniProtKB">
        <authorList>
            <consortium name="Ensembl"/>
        </authorList>
    </citation>
    <scope>IDENTIFICATION</scope>
</reference>
<dbReference type="OMA" id="CNCKDPT"/>
<dbReference type="InterPro" id="IPR007110">
    <property type="entry name" value="Ig-like_dom"/>
</dbReference>
<feature type="domain" description="Ig-like" evidence="2">
    <location>
        <begin position="324"/>
        <end position="397"/>
    </location>
</feature>
<keyword evidence="1" id="KW-1133">Transmembrane helix</keyword>
<evidence type="ECO:0000256" key="1">
    <source>
        <dbReference type="SAM" id="Phobius"/>
    </source>
</evidence>
<dbReference type="PROSITE" id="PS50835">
    <property type="entry name" value="IG_LIKE"/>
    <property type="match status" value="2"/>
</dbReference>
<dbReference type="Ensembl" id="ENSHCOT00000027449.1">
    <property type="protein sequence ID" value="ENSHCOP00000013819.1"/>
    <property type="gene ID" value="ENSHCOG00000017081.1"/>
</dbReference>
<dbReference type="GeneTree" id="ENSGT00940000170568"/>
<keyword evidence="1" id="KW-0472">Membrane</keyword>
<proteinExistence type="predicted"/>
<organism evidence="3 4">
    <name type="scientific">Hippocampus comes</name>
    <name type="common">Tiger tail seahorse</name>
    <dbReference type="NCBI Taxonomy" id="109280"/>
    <lineage>
        <taxon>Eukaryota</taxon>
        <taxon>Metazoa</taxon>
        <taxon>Chordata</taxon>
        <taxon>Craniata</taxon>
        <taxon>Vertebrata</taxon>
        <taxon>Euteleostomi</taxon>
        <taxon>Actinopterygii</taxon>
        <taxon>Neopterygii</taxon>
        <taxon>Teleostei</taxon>
        <taxon>Neoteleostei</taxon>
        <taxon>Acanthomorphata</taxon>
        <taxon>Syngnathiaria</taxon>
        <taxon>Syngnathiformes</taxon>
        <taxon>Syngnathoidei</taxon>
        <taxon>Syngnathidae</taxon>
        <taxon>Hippocampus</taxon>
    </lineage>
</organism>
<feature type="transmembrane region" description="Helical" evidence="1">
    <location>
        <begin position="406"/>
        <end position="428"/>
    </location>
</feature>
<sequence>MCDTGCEKVVYIKEGDTVTLRLDGLEANNEYLYWSHRSLQEGWLAWQHPLRGWSFTKGALRWAGRLSVSQDALSINGVKEHDFGTVVFSRLSNLHAKITPVKSFTVSKITGGLPEFVMLSCHVDTPPNHRKPDLYWLNPVGERITLSGGQLRVAVTGRDNGRWRCVVVKDDGEDTASLFITVLDLLPAPEFPLYTSEQSSLSVPCPFAFNVSWEQFQSRNVKKVSWCYIPKLYWHHFIINPQMILVFSPKNAEQGWRSNTSRGKGFVADLQKGGLILSKKQWGVEDRGHYRCKFKFGNSISLSRNVSVEVLRVVSSAGLVLHSGQSVNLTCSLGKALPRDHWVKWFPPERSAARSLLSFGRLDPAQIVLAEVGPDDGGRWRCELWRNNTRLTSAEITLAVSRQLSVWMLVSIGGTAAIIASLLLLILFSSKKNHVQTDVSFILSPSVRLCCSPKPKVI</sequence>
<keyword evidence="4" id="KW-1185">Reference proteome</keyword>
<protein>
    <submittedName>
        <fullName evidence="3">Uncharacterized LOC109515260</fullName>
    </submittedName>
</protein>
<keyword evidence="1" id="KW-0812">Transmembrane</keyword>
<dbReference type="AlphaFoldDB" id="A0A3Q2Y7W1"/>
<dbReference type="SUPFAM" id="SSF48726">
    <property type="entry name" value="Immunoglobulin"/>
    <property type="match status" value="2"/>
</dbReference>
<name>A0A3Q2Y7W1_HIPCM</name>
<dbReference type="STRING" id="109280.ENSHCOP00000013819"/>
<dbReference type="PANTHER" id="PTHR11422">
    <property type="entry name" value="T-CELL SURFACE GLYCOPROTEIN CD4"/>
    <property type="match status" value="1"/>
</dbReference>
<evidence type="ECO:0000313" key="3">
    <source>
        <dbReference type="Ensembl" id="ENSHCOP00000013819.1"/>
    </source>
</evidence>
<dbReference type="PANTHER" id="PTHR11422:SF0">
    <property type="entry name" value="T-CELL SURFACE GLYCOPROTEIN CD4"/>
    <property type="match status" value="1"/>
</dbReference>
<accession>A0A3Q2Y7W1</accession>
<reference evidence="3" key="1">
    <citation type="submission" date="2025-08" db="UniProtKB">
        <authorList>
            <consortium name="Ensembl"/>
        </authorList>
    </citation>
    <scope>IDENTIFICATION</scope>
</reference>
<evidence type="ECO:0000313" key="4">
    <source>
        <dbReference type="Proteomes" id="UP000264820"/>
    </source>
</evidence>
<feature type="domain" description="Ig-like" evidence="2">
    <location>
        <begin position="100"/>
        <end position="181"/>
    </location>
</feature>